<evidence type="ECO:0000313" key="2">
    <source>
        <dbReference type="Proteomes" id="UP000308600"/>
    </source>
</evidence>
<dbReference type="Proteomes" id="UP000308600">
    <property type="component" value="Unassembled WGS sequence"/>
</dbReference>
<gene>
    <name evidence="1" type="ORF">BDN72DRAFT_80879</name>
</gene>
<organism evidence="1 2">
    <name type="scientific">Pluteus cervinus</name>
    <dbReference type="NCBI Taxonomy" id="181527"/>
    <lineage>
        <taxon>Eukaryota</taxon>
        <taxon>Fungi</taxon>
        <taxon>Dikarya</taxon>
        <taxon>Basidiomycota</taxon>
        <taxon>Agaricomycotina</taxon>
        <taxon>Agaricomycetes</taxon>
        <taxon>Agaricomycetidae</taxon>
        <taxon>Agaricales</taxon>
        <taxon>Pluteineae</taxon>
        <taxon>Pluteaceae</taxon>
        <taxon>Pluteus</taxon>
    </lineage>
</organism>
<protein>
    <submittedName>
        <fullName evidence="1">Uncharacterized protein</fullName>
    </submittedName>
</protein>
<name>A0ACD3B8Z2_9AGAR</name>
<sequence length="83" mass="8706">MFPMGKPKFLSGSITPSVILATLYSNTTLAILNSRRNSSGGDEESIPGQPLSVIAFEQTPDHNILSVSSESEDSSSGGTKTFA</sequence>
<keyword evidence="2" id="KW-1185">Reference proteome</keyword>
<reference evidence="1 2" key="1">
    <citation type="journal article" date="2019" name="Nat. Ecol. Evol.">
        <title>Megaphylogeny resolves global patterns of mushroom evolution.</title>
        <authorList>
            <person name="Varga T."/>
            <person name="Krizsan K."/>
            <person name="Foldi C."/>
            <person name="Dima B."/>
            <person name="Sanchez-Garcia M."/>
            <person name="Sanchez-Ramirez S."/>
            <person name="Szollosi G.J."/>
            <person name="Szarkandi J.G."/>
            <person name="Papp V."/>
            <person name="Albert L."/>
            <person name="Andreopoulos W."/>
            <person name="Angelini C."/>
            <person name="Antonin V."/>
            <person name="Barry K.W."/>
            <person name="Bougher N.L."/>
            <person name="Buchanan P."/>
            <person name="Buyck B."/>
            <person name="Bense V."/>
            <person name="Catcheside P."/>
            <person name="Chovatia M."/>
            <person name="Cooper J."/>
            <person name="Damon W."/>
            <person name="Desjardin D."/>
            <person name="Finy P."/>
            <person name="Geml J."/>
            <person name="Haridas S."/>
            <person name="Hughes K."/>
            <person name="Justo A."/>
            <person name="Karasinski D."/>
            <person name="Kautmanova I."/>
            <person name="Kiss B."/>
            <person name="Kocsube S."/>
            <person name="Kotiranta H."/>
            <person name="LaButti K.M."/>
            <person name="Lechner B.E."/>
            <person name="Liimatainen K."/>
            <person name="Lipzen A."/>
            <person name="Lukacs Z."/>
            <person name="Mihaltcheva S."/>
            <person name="Morgado L.N."/>
            <person name="Niskanen T."/>
            <person name="Noordeloos M.E."/>
            <person name="Ohm R.A."/>
            <person name="Ortiz-Santana B."/>
            <person name="Ovrebo C."/>
            <person name="Racz N."/>
            <person name="Riley R."/>
            <person name="Savchenko A."/>
            <person name="Shiryaev A."/>
            <person name="Soop K."/>
            <person name="Spirin V."/>
            <person name="Szebenyi C."/>
            <person name="Tomsovsky M."/>
            <person name="Tulloss R.E."/>
            <person name="Uehling J."/>
            <person name="Grigoriev I.V."/>
            <person name="Vagvolgyi C."/>
            <person name="Papp T."/>
            <person name="Martin F.M."/>
            <person name="Miettinen O."/>
            <person name="Hibbett D.S."/>
            <person name="Nagy L.G."/>
        </authorList>
    </citation>
    <scope>NUCLEOTIDE SEQUENCE [LARGE SCALE GENOMIC DNA]</scope>
    <source>
        <strain evidence="1 2">NL-1719</strain>
    </source>
</reference>
<accession>A0ACD3B8Z2</accession>
<evidence type="ECO:0000313" key="1">
    <source>
        <dbReference type="EMBL" id="TFK74301.1"/>
    </source>
</evidence>
<proteinExistence type="predicted"/>
<dbReference type="EMBL" id="ML208269">
    <property type="protein sequence ID" value="TFK74301.1"/>
    <property type="molecule type" value="Genomic_DNA"/>
</dbReference>